<dbReference type="OrthoDB" id="5881184at2"/>
<gene>
    <name evidence="1" type="ORF">JG29_07330</name>
</gene>
<dbReference type="SUPFAM" id="SSF53335">
    <property type="entry name" value="S-adenosyl-L-methionine-dependent methyltransferases"/>
    <property type="match status" value="1"/>
</dbReference>
<dbReference type="EMBL" id="JXBZ01000007">
    <property type="protein sequence ID" value="KJY48913.1"/>
    <property type="molecule type" value="Genomic_DNA"/>
</dbReference>
<accession>A0A0F4KS72</accession>
<proteinExistence type="predicted"/>
<evidence type="ECO:0000313" key="1">
    <source>
        <dbReference type="EMBL" id="KJY48913.1"/>
    </source>
</evidence>
<comment type="caution">
    <text evidence="1">The sequence shown here is derived from an EMBL/GenBank/DDBJ whole genome shotgun (WGS) entry which is preliminary data.</text>
</comment>
<protein>
    <submittedName>
        <fullName evidence="1">SAM-dependent methyltransferase</fullName>
    </submittedName>
</protein>
<organism evidence="1 2">
    <name type="scientific">Bombilactobacillus mellis</name>
    <dbReference type="NCBI Taxonomy" id="1218508"/>
    <lineage>
        <taxon>Bacteria</taxon>
        <taxon>Bacillati</taxon>
        <taxon>Bacillota</taxon>
        <taxon>Bacilli</taxon>
        <taxon>Lactobacillales</taxon>
        <taxon>Lactobacillaceae</taxon>
        <taxon>Bombilactobacillus</taxon>
    </lineage>
</organism>
<name>A0A0F4KS72_9LACO</name>
<dbReference type="PIRSF" id="PIRSF018637">
    <property type="entry name" value="TrmK"/>
    <property type="match status" value="1"/>
</dbReference>
<dbReference type="AlphaFoldDB" id="A0A0F4KS72"/>
<dbReference type="Proteomes" id="UP000033695">
    <property type="component" value="Unassembled WGS sequence"/>
</dbReference>
<dbReference type="Pfam" id="PF04816">
    <property type="entry name" value="TrmK"/>
    <property type="match status" value="1"/>
</dbReference>
<keyword evidence="2" id="KW-1185">Reference proteome</keyword>
<dbReference type="Gene3D" id="1.10.287.1890">
    <property type="match status" value="1"/>
</dbReference>
<dbReference type="InterPro" id="IPR029063">
    <property type="entry name" value="SAM-dependent_MTases_sf"/>
</dbReference>
<dbReference type="PATRIC" id="fig|1218508.4.peg.751"/>
<dbReference type="STRING" id="1218508.JG29_07330"/>
<dbReference type="Gene3D" id="3.40.50.150">
    <property type="entry name" value="Vaccinia Virus protein VP39"/>
    <property type="match status" value="1"/>
</dbReference>
<dbReference type="GO" id="GO:0160105">
    <property type="term" value="F:tRNA (adenine(22)-N1)-methyltransferase activity"/>
    <property type="evidence" value="ECO:0007669"/>
    <property type="project" value="InterPro"/>
</dbReference>
<keyword evidence="1" id="KW-0489">Methyltransferase</keyword>
<dbReference type="RefSeq" id="WP_052696294.1">
    <property type="nucleotide sequence ID" value="NZ_JBHTHW010000003.1"/>
</dbReference>
<sequence length="228" mass="26232">MKLSPRLRAIIEMVPPLECLADIGSDHAYVPIALIQQQRIRRAIASEIASGPLKISQRDIQAAHLQQQITTRLADGLSGLSRQDQVDLAVIAGMGGQLITQILERGQSQLRFISQLILEPNNDEPCVRQWLSQHHWQIKTEQIVQEGRHIYEIIYAQKQANFKPLTPQQVMFGPCLLQERSQVFQNKWQKQLQQAQFMYNNLLKAHQLQPQKLKQAQVRIQKIKEVLQ</sequence>
<evidence type="ECO:0000313" key="2">
    <source>
        <dbReference type="Proteomes" id="UP000033695"/>
    </source>
</evidence>
<keyword evidence="1" id="KW-0808">Transferase</keyword>
<dbReference type="PANTHER" id="PTHR38451:SF1">
    <property type="entry name" value="TRNA (ADENINE(22)-N(1))-METHYLTRANSFERASE"/>
    <property type="match status" value="1"/>
</dbReference>
<dbReference type="PANTHER" id="PTHR38451">
    <property type="entry name" value="TRNA (ADENINE(22)-N(1))-METHYLTRANSFERASE"/>
    <property type="match status" value="1"/>
</dbReference>
<dbReference type="InterPro" id="IPR006901">
    <property type="entry name" value="TrmK"/>
</dbReference>
<reference evidence="1 2" key="1">
    <citation type="submission" date="2014-12" db="EMBL/GenBank/DDBJ databases">
        <title>Comparative genomics of the lactic acid bacteria isolated from the honey bee gut.</title>
        <authorList>
            <person name="Ellegaard K.M."/>
            <person name="Tamarit D."/>
            <person name="Javelind E."/>
            <person name="Olofsson T."/>
            <person name="Andersson S.G."/>
            <person name="Vasquez A."/>
        </authorList>
    </citation>
    <scope>NUCLEOTIDE SEQUENCE [LARGE SCALE GENOMIC DNA]</scope>
    <source>
        <strain evidence="1 2">Hon2</strain>
    </source>
</reference>
<dbReference type="GO" id="GO:0032259">
    <property type="term" value="P:methylation"/>
    <property type="evidence" value="ECO:0007669"/>
    <property type="project" value="UniProtKB-KW"/>
</dbReference>
<dbReference type="HOGENOM" id="CLU_071037_0_1_9"/>